<dbReference type="GO" id="GO:0005886">
    <property type="term" value="C:plasma membrane"/>
    <property type="evidence" value="ECO:0007669"/>
    <property type="project" value="UniProtKB-SubCell"/>
</dbReference>
<dbReference type="NCBIfam" id="TIGR01400">
    <property type="entry name" value="fliR"/>
    <property type="match status" value="1"/>
</dbReference>
<gene>
    <name evidence="11" type="ORF">N792_10345</name>
</gene>
<keyword evidence="11" id="KW-0966">Cell projection</keyword>
<evidence type="ECO:0000313" key="12">
    <source>
        <dbReference type="Proteomes" id="UP000030017"/>
    </source>
</evidence>
<evidence type="ECO:0000256" key="5">
    <source>
        <dbReference type="ARBA" id="ARBA00022692"/>
    </source>
</evidence>
<dbReference type="GO" id="GO:0044780">
    <property type="term" value="P:bacterial-type flagellum assembly"/>
    <property type="evidence" value="ECO:0007669"/>
    <property type="project" value="UniProtKB-UniRule"/>
</dbReference>
<dbReference type="PANTHER" id="PTHR30065">
    <property type="entry name" value="FLAGELLAR BIOSYNTHETIC PROTEIN FLIR"/>
    <property type="match status" value="1"/>
</dbReference>
<evidence type="ECO:0000256" key="7">
    <source>
        <dbReference type="ARBA" id="ARBA00023136"/>
    </source>
</evidence>
<keyword evidence="11" id="KW-0282">Flagellum</keyword>
<keyword evidence="12" id="KW-1185">Reference proteome</keyword>
<evidence type="ECO:0000256" key="10">
    <source>
        <dbReference type="RuleBase" id="RU362071"/>
    </source>
</evidence>
<keyword evidence="4 10" id="KW-1003">Cell membrane</keyword>
<keyword evidence="7 10" id="KW-0472">Membrane</keyword>
<proteinExistence type="inferred from homology"/>
<dbReference type="PANTHER" id="PTHR30065:SF8">
    <property type="entry name" value="FLAGELLAR BIOSYNTHETIC PROTEIN FLIR"/>
    <property type="match status" value="1"/>
</dbReference>
<dbReference type="eggNOG" id="COG1684">
    <property type="taxonomic scope" value="Bacteria"/>
</dbReference>
<feature type="transmembrane region" description="Helical" evidence="10">
    <location>
        <begin position="47"/>
        <end position="66"/>
    </location>
</feature>
<sequence length="262" mass="27199">MDPVTATTVDGLNLFGMLGQVLWYLLRIGAALQAMPMIGGRGMPVRARMIIAIALSATMSTVLPAAPTAAVDAATVLTVLREMAVGISIGLVLRLAFEAGQLAGELISQGMALSFATLADPLSGASSTVLSQWFFLIFGLLFFTLDGHLALVGLLADSYQALPIGAPLVDMDGFLAALPTFFASCLRAGLLLALPVMMALLASNLAFGVLSRAAAALNPIAIGLPVALLVGMTLMTLLARELQEPVQRLFEDAFLAARALTG</sequence>
<feature type="transmembrane region" description="Helical" evidence="10">
    <location>
        <begin position="216"/>
        <end position="239"/>
    </location>
</feature>
<accession>A0A0A0EMB3</accession>
<keyword evidence="5 10" id="KW-0812">Transmembrane</keyword>
<dbReference type="GO" id="GO:0009425">
    <property type="term" value="C:bacterial-type flagellum basal body"/>
    <property type="evidence" value="ECO:0007669"/>
    <property type="project" value="UniProtKB-SubCell"/>
</dbReference>
<evidence type="ECO:0000256" key="3">
    <source>
        <dbReference type="ARBA" id="ARBA00021717"/>
    </source>
</evidence>
<dbReference type="EMBL" id="AVPS01000006">
    <property type="protein sequence ID" value="KGM51524.1"/>
    <property type="molecule type" value="Genomic_DNA"/>
</dbReference>
<keyword evidence="6 10" id="KW-1133">Transmembrane helix</keyword>
<dbReference type="PRINTS" id="PR00953">
    <property type="entry name" value="TYPE3IMRPROT"/>
</dbReference>
<protein>
    <recommendedName>
        <fullName evidence="3 9">Flagellar biosynthetic protein FliR</fullName>
    </recommendedName>
</protein>
<dbReference type="Proteomes" id="UP000030017">
    <property type="component" value="Unassembled WGS sequence"/>
</dbReference>
<dbReference type="Pfam" id="PF01311">
    <property type="entry name" value="Bac_export_1"/>
    <property type="match status" value="1"/>
</dbReference>
<evidence type="ECO:0000256" key="2">
    <source>
        <dbReference type="ARBA" id="ARBA00009772"/>
    </source>
</evidence>
<evidence type="ECO:0000256" key="1">
    <source>
        <dbReference type="ARBA" id="ARBA00002578"/>
    </source>
</evidence>
<evidence type="ECO:0000256" key="4">
    <source>
        <dbReference type="ARBA" id="ARBA00022475"/>
    </source>
</evidence>
<dbReference type="RefSeq" id="WP_036194196.1">
    <property type="nucleotide sequence ID" value="NZ_AVPS01000006.1"/>
</dbReference>
<evidence type="ECO:0000256" key="9">
    <source>
        <dbReference type="NCBIfam" id="TIGR01400"/>
    </source>
</evidence>
<dbReference type="GO" id="GO:0006605">
    <property type="term" value="P:protein targeting"/>
    <property type="evidence" value="ECO:0007669"/>
    <property type="project" value="UniProtKB-UniRule"/>
</dbReference>
<feature type="transmembrane region" description="Helical" evidence="10">
    <location>
        <begin position="12"/>
        <end position="35"/>
    </location>
</feature>
<dbReference type="InterPro" id="IPR006303">
    <property type="entry name" value="FliR"/>
</dbReference>
<organism evidence="11 12">
    <name type="scientific">Lysobacter concretionis Ko07 = DSM 16239</name>
    <dbReference type="NCBI Taxonomy" id="1122185"/>
    <lineage>
        <taxon>Bacteria</taxon>
        <taxon>Pseudomonadati</taxon>
        <taxon>Pseudomonadota</taxon>
        <taxon>Gammaproteobacteria</taxon>
        <taxon>Lysobacterales</taxon>
        <taxon>Lysobacteraceae</taxon>
        <taxon>Novilysobacter</taxon>
    </lineage>
</organism>
<name>A0A0A0EMB3_9GAMM</name>
<comment type="caution">
    <text evidence="11">The sequence shown here is derived from an EMBL/GenBank/DDBJ whole genome shotgun (WGS) entry which is preliminary data.</text>
</comment>
<keyword evidence="11" id="KW-0969">Cilium</keyword>
<evidence type="ECO:0000256" key="6">
    <source>
        <dbReference type="ARBA" id="ARBA00022989"/>
    </source>
</evidence>
<dbReference type="AlphaFoldDB" id="A0A0A0EMB3"/>
<keyword evidence="8 10" id="KW-0975">Bacterial flagellum</keyword>
<comment type="subcellular location">
    <subcellularLocation>
        <location evidence="10">Cell membrane</location>
        <topology evidence="10">Multi-pass membrane protein</topology>
    </subcellularLocation>
    <subcellularLocation>
        <location evidence="10">Bacterial flagellum basal body</location>
    </subcellularLocation>
</comment>
<feature type="transmembrane region" description="Helical" evidence="10">
    <location>
        <begin position="133"/>
        <end position="156"/>
    </location>
</feature>
<dbReference type="InterPro" id="IPR002010">
    <property type="entry name" value="T3SS_IM_R"/>
</dbReference>
<comment type="similarity">
    <text evidence="2 10">Belongs to the FliR/MopE/SpaR family.</text>
</comment>
<feature type="transmembrane region" description="Helical" evidence="10">
    <location>
        <begin position="190"/>
        <end position="210"/>
    </location>
</feature>
<dbReference type="OrthoDB" id="9797790at2"/>
<comment type="function">
    <text evidence="1 10">Role in flagellar biosynthesis.</text>
</comment>
<reference evidence="11 12" key="1">
    <citation type="submission" date="2013-08" db="EMBL/GenBank/DDBJ databases">
        <title>Genome sequencing of Lysobacter.</title>
        <authorList>
            <person name="Zhang S."/>
            <person name="Wang G."/>
        </authorList>
    </citation>
    <scope>NUCLEOTIDE SEQUENCE [LARGE SCALE GENOMIC DNA]</scope>
    <source>
        <strain evidence="11 12">Ko07</strain>
    </source>
</reference>
<dbReference type="STRING" id="1122185.N792_10345"/>
<evidence type="ECO:0000256" key="8">
    <source>
        <dbReference type="ARBA" id="ARBA00023143"/>
    </source>
</evidence>
<evidence type="ECO:0000313" key="11">
    <source>
        <dbReference type="EMBL" id="KGM51524.1"/>
    </source>
</evidence>